<dbReference type="InterPro" id="IPR001623">
    <property type="entry name" value="DnaJ_domain"/>
</dbReference>
<name>A0A5K7YPY6_9BACT</name>
<feature type="domain" description="J" evidence="1">
    <location>
        <begin position="8"/>
        <end position="78"/>
    </location>
</feature>
<dbReference type="InterPro" id="IPR010982">
    <property type="entry name" value="Lambda_DNA-bd_dom_sf"/>
</dbReference>
<dbReference type="RefSeq" id="WP_155318355.1">
    <property type="nucleotide sequence ID" value="NZ_AP021874.1"/>
</dbReference>
<dbReference type="Proteomes" id="UP000427906">
    <property type="component" value="Chromosome"/>
</dbReference>
<dbReference type="PROSITE" id="PS50076">
    <property type="entry name" value="DNAJ_2"/>
    <property type="match status" value="1"/>
</dbReference>
<evidence type="ECO:0000313" key="2">
    <source>
        <dbReference type="EMBL" id="BBO70403.1"/>
    </source>
</evidence>
<accession>A0A5K7YPY6</accession>
<dbReference type="EMBL" id="AP021874">
    <property type="protein sequence ID" value="BBO70403.1"/>
    <property type="molecule type" value="Genomic_DNA"/>
</dbReference>
<dbReference type="SMART" id="SM00271">
    <property type="entry name" value="DnaJ"/>
    <property type="match status" value="1"/>
</dbReference>
<dbReference type="InterPro" id="IPR050400">
    <property type="entry name" value="Bact_Cytoskel_RodZ"/>
</dbReference>
<evidence type="ECO:0000313" key="3">
    <source>
        <dbReference type="Proteomes" id="UP000427906"/>
    </source>
</evidence>
<dbReference type="KEGG" id="dalk:DSCA_43330"/>
<dbReference type="InterPro" id="IPR036869">
    <property type="entry name" value="J_dom_sf"/>
</dbReference>
<dbReference type="CDD" id="cd06257">
    <property type="entry name" value="DnaJ"/>
    <property type="match status" value="1"/>
</dbReference>
<evidence type="ECO:0000259" key="1">
    <source>
        <dbReference type="PROSITE" id="PS50076"/>
    </source>
</evidence>
<protein>
    <recommendedName>
        <fullName evidence="1">J domain-containing protein</fullName>
    </recommendedName>
</protein>
<dbReference type="Gene3D" id="1.10.287.110">
    <property type="entry name" value="DnaJ domain"/>
    <property type="match status" value="1"/>
</dbReference>
<dbReference type="GO" id="GO:0003677">
    <property type="term" value="F:DNA binding"/>
    <property type="evidence" value="ECO:0007669"/>
    <property type="project" value="InterPro"/>
</dbReference>
<dbReference type="Pfam" id="PF13413">
    <property type="entry name" value="HTH_25"/>
    <property type="match status" value="1"/>
</dbReference>
<proteinExistence type="predicted"/>
<gene>
    <name evidence="2" type="ORF">DSCA_43330</name>
</gene>
<reference evidence="2 3" key="1">
    <citation type="submission" date="2019-11" db="EMBL/GenBank/DDBJ databases">
        <title>Comparative genomics of hydrocarbon-degrading Desulfosarcina strains.</title>
        <authorList>
            <person name="Watanabe M."/>
            <person name="Kojima H."/>
            <person name="Fukui M."/>
        </authorList>
    </citation>
    <scope>NUCLEOTIDE SEQUENCE [LARGE SCALE GENOMIC DNA]</scope>
    <source>
        <strain evidence="2 3">PL12</strain>
    </source>
</reference>
<dbReference type="Gene3D" id="1.10.260.40">
    <property type="entry name" value="lambda repressor-like DNA-binding domains"/>
    <property type="match status" value="1"/>
</dbReference>
<dbReference type="PANTHER" id="PTHR34475">
    <property type="match status" value="1"/>
</dbReference>
<dbReference type="SUPFAM" id="SSF46565">
    <property type="entry name" value="Chaperone J-domain"/>
    <property type="match status" value="1"/>
</dbReference>
<dbReference type="AlphaFoldDB" id="A0A5K7YPY6"/>
<organism evidence="2 3">
    <name type="scientific">Desulfosarcina alkanivorans</name>
    <dbReference type="NCBI Taxonomy" id="571177"/>
    <lineage>
        <taxon>Bacteria</taxon>
        <taxon>Pseudomonadati</taxon>
        <taxon>Thermodesulfobacteriota</taxon>
        <taxon>Desulfobacteria</taxon>
        <taxon>Desulfobacterales</taxon>
        <taxon>Desulfosarcinaceae</taxon>
        <taxon>Desulfosarcina</taxon>
    </lineage>
</organism>
<keyword evidence="3" id="KW-1185">Reference proteome</keyword>
<dbReference type="PANTHER" id="PTHR34475:SF1">
    <property type="entry name" value="CYTOSKELETON PROTEIN RODZ"/>
    <property type="match status" value="1"/>
</dbReference>
<sequence>MKTFDGENYYQILQVSPNAGADEIRHAFREAVAIYEENSVATYSLFSTEQREALLQAIESAFDTLSNEKKRVDYNQMLIDTGQVDAAIFSRQVQRKMAAGSAPPGTSRETSLSQWVHKKASEPEIRQRIEAILSRERLSGIDLKQLREAYGIERHEIYAITKISSATLKRIEADQYEDLPAEIYVKQFLKTYAELLHIDPRHVVDSYLKRMTRAPSDR</sequence>
<dbReference type="Pfam" id="PF00226">
    <property type="entry name" value="DnaJ"/>
    <property type="match status" value="1"/>
</dbReference>
<dbReference type="OrthoDB" id="9797543at2"/>